<proteinExistence type="inferred from homology"/>
<dbReference type="SUPFAM" id="SSF89550">
    <property type="entry name" value="PHP domain-like"/>
    <property type="match status" value="1"/>
</dbReference>
<dbReference type="PIRSF" id="PIRSF016557">
    <property type="entry name" value="Caps_synth_CpsB"/>
    <property type="match status" value="1"/>
</dbReference>
<dbReference type="Gene3D" id="3.20.20.140">
    <property type="entry name" value="Metal-dependent hydrolases"/>
    <property type="match status" value="1"/>
</dbReference>
<evidence type="ECO:0000256" key="4">
    <source>
        <dbReference type="ARBA" id="ARBA00022912"/>
    </source>
</evidence>
<dbReference type="InterPro" id="IPR016667">
    <property type="entry name" value="Caps_polysacc_synth_CpsB/CapC"/>
</dbReference>
<dbReference type="EC" id="3.1.3.48" evidence="2"/>
<keyword evidence="7" id="KW-1185">Reference proteome</keyword>
<organism evidence="6 7">
    <name type="scientific">Carboxydothermus pertinax</name>
    <dbReference type="NCBI Taxonomy" id="870242"/>
    <lineage>
        <taxon>Bacteria</taxon>
        <taxon>Bacillati</taxon>
        <taxon>Bacillota</taxon>
        <taxon>Clostridia</taxon>
        <taxon>Thermoanaerobacterales</taxon>
        <taxon>Thermoanaerobacteraceae</taxon>
        <taxon>Carboxydothermus</taxon>
    </lineage>
</organism>
<comment type="similarity">
    <text evidence="1">Belongs to the metallo-dependent hydrolases superfamily. CpsB/CapC family.</text>
</comment>
<reference evidence="7" key="1">
    <citation type="submission" date="2016-12" db="EMBL/GenBank/DDBJ databases">
        <title>Draft Genome Sequences od Carboxydothermus pertinax and islandicus, Hydrogenogenic Carboxydotrophic Bacteria.</title>
        <authorList>
            <person name="Fukuyama Y."/>
            <person name="Ohmae K."/>
            <person name="Yoneda Y."/>
            <person name="Yoshida T."/>
            <person name="Sako Y."/>
        </authorList>
    </citation>
    <scope>NUCLEOTIDE SEQUENCE [LARGE SCALE GENOMIC DNA]</scope>
    <source>
        <strain evidence="7">Ug1</strain>
    </source>
</reference>
<dbReference type="RefSeq" id="WP_075859212.1">
    <property type="nucleotide sequence ID" value="NZ_BDJK01000019.1"/>
</dbReference>
<comment type="caution">
    <text evidence="6">The sequence shown here is derived from an EMBL/GenBank/DDBJ whole genome shotgun (WGS) entry which is preliminary data.</text>
</comment>
<dbReference type="Proteomes" id="UP000187485">
    <property type="component" value="Unassembled WGS sequence"/>
</dbReference>
<evidence type="ECO:0000256" key="2">
    <source>
        <dbReference type="ARBA" id="ARBA00013064"/>
    </source>
</evidence>
<evidence type="ECO:0000256" key="3">
    <source>
        <dbReference type="ARBA" id="ARBA00022801"/>
    </source>
</evidence>
<dbReference type="InterPro" id="IPR016195">
    <property type="entry name" value="Pol/histidinol_Pase-like"/>
</dbReference>
<comment type="catalytic activity">
    <reaction evidence="5">
        <text>O-phospho-L-tyrosyl-[protein] + H2O = L-tyrosyl-[protein] + phosphate</text>
        <dbReference type="Rhea" id="RHEA:10684"/>
        <dbReference type="Rhea" id="RHEA-COMP:10136"/>
        <dbReference type="Rhea" id="RHEA-COMP:20101"/>
        <dbReference type="ChEBI" id="CHEBI:15377"/>
        <dbReference type="ChEBI" id="CHEBI:43474"/>
        <dbReference type="ChEBI" id="CHEBI:46858"/>
        <dbReference type="ChEBI" id="CHEBI:61978"/>
        <dbReference type="EC" id="3.1.3.48"/>
    </reaction>
</comment>
<dbReference type="GO" id="GO:0004725">
    <property type="term" value="F:protein tyrosine phosphatase activity"/>
    <property type="evidence" value="ECO:0007669"/>
    <property type="project" value="UniProtKB-EC"/>
</dbReference>
<evidence type="ECO:0000313" key="6">
    <source>
        <dbReference type="EMBL" id="GAV22744.1"/>
    </source>
</evidence>
<keyword evidence="3" id="KW-0378">Hydrolase</keyword>
<dbReference type="PANTHER" id="PTHR39181">
    <property type="entry name" value="TYROSINE-PROTEIN PHOSPHATASE YWQE"/>
    <property type="match status" value="1"/>
</dbReference>
<evidence type="ECO:0000256" key="1">
    <source>
        <dbReference type="ARBA" id="ARBA00005750"/>
    </source>
</evidence>
<protein>
    <recommendedName>
        <fullName evidence="2">protein-tyrosine-phosphatase</fullName>
        <ecNumber evidence="2">3.1.3.48</ecNumber>
    </recommendedName>
</protein>
<accession>A0A1L8CV56</accession>
<evidence type="ECO:0000313" key="7">
    <source>
        <dbReference type="Proteomes" id="UP000187485"/>
    </source>
</evidence>
<dbReference type="Pfam" id="PF19567">
    <property type="entry name" value="CpsB_CapC"/>
    <property type="match status" value="1"/>
</dbReference>
<gene>
    <name evidence="6" type="ORF">cpu_12540</name>
</gene>
<dbReference type="OrthoDB" id="9788539at2"/>
<dbReference type="STRING" id="870242.cpu_12540"/>
<name>A0A1L8CV56_9THEO</name>
<dbReference type="EMBL" id="BDJK01000019">
    <property type="protein sequence ID" value="GAV22744.1"/>
    <property type="molecule type" value="Genomic_DNA"/>
</dbReference>
<dbReference type="AlphaFoldDB" id="A0A1L8CV56"/>
<sequence>MLDLHCHILPGVDDGPEKLADSIAFAREMAKVGFSEVVATPHFVAEGGLLEPEELIRQVEVLNRALEAEGIPLKVYPGMELYLTSELPELIARGKVLGLKGERIYLIELPVSQKPPWLTFYLAEIVGAGNKVIIAHPERYRYLRENREEIEEFTDMGIVFQVSLTSFLSGYFGEGSRKSARWFLAKGALTGTDAHGPGSIKFLEEYLKPEVFANNRRFFVGKFLNPVALEFQEEKLKKKKSWFKFF</sequence>
<keyword evidence="4" id="KW-0904">Protein phosphatase</keyword>
<dbReference type="GO" id="GO:0030145">
    <property type="term" value="F:manganese ion binding"/>
    <property type="evidence" value="ECO:0007669"/>
    <property type="project" value="InterPro"/>
</dbReference>
<evidence type="ECO:0000256" key="5">
    <source>
        <dbReference type="ARBA" id="ARBA00051722"/>
    </source>
</evidence>
<dbReference type="PANTHER" id="PTHR39181:SF1">
    <property type="entry name" value="TYROSINE-PROTEIN PHOSPHATASE YWQE"/>
    <property type="match status" value="1"/>
</dbReference>